<dbReference type="OrthoDB" id="8671749at2"/>
<dbReference type="Proteomes" id="UP000247792">
    <property type="component" value="Unassembled WGS sequence"/>
</dbReference>
<dbReference type="RefSeq" id="WP_110253331.1">
    <property type="nucleotide sequence ID" value="NZ_QJKB01000001.1"/>
</dbReference>
<reference evidence="2 3" key="1">
    <citation type="submission" date="2018-05" db="EMBL/GenBank/DDBJ databases">
        <title>Genomic Encyclopedia of Type Strains, Phase IV (KMG-IV): sequencing the most valuable type-strain genomes for metagenomic binning, comparative biology and taxonomic classification.</title>
        <authorList>
            <person name="Goeker M."/>
        </authorList>
    </citation>
    <scope>NUCLEOTIDE SEQUENCE [LARGE SCALE GENOMIC DNA]</scope>
    <source>
        <strain evidence="2 3">DSM 19792</strain>
    </source>
</reference>
<proteinExistence type="predicted"/>
<evidence type="ECO:0000313" key="2">
    <source>
        <dbReference type="EMBL" id="PXX46894.1"/>
    </source>
</evidence>
<feature type="region of interest" description="Disordered" evidence="1">
    <location>
        <begin position="58"/>
        <end position="78"/>
    </location>
</feature>
<protein>
    <recommendedName>
        <fullName evidence="4">Beta-barrel porin 2</fullName>
    </recommendedName>
</protein>
<gene>
    <name evidence="2" type="ORF">DFR42_101470</name>
</gene>
<accession>A0A318K0T8</accession>
<dbReference type="EMBL" id="QJKB01000001">
    <property type="protein sequence ID" value="PXX46894.1"/>
    <property type="molecule type" value="Genomic_DNA"/>
</dbReference>
<keyword evidence="3" id="KW-1185">Reference proteome</keyword>
<evidence type="ECO:0008006" key="4">
    <source>
        <dbReference type="Google" id="ProtNLM"/>
    </source>
</evidence>
<sequence length="451" mass="51109">MFSIAHFSTQPGSWLVSGLLFALSPSIYAADTVELVLQLETSLTSDSNPFRFYEQTAKPVQPDQGDQTEQPVLGPDKQFRNRDSVTGTDVRAGAIIPILSDRTRLILTGSLGNRHYKNYKELNHHLTAADATLQWAAGKIVNGQITAGKEDRLFQYINGSLTDKDISHQKRAAANVNFKLTDEWSLNVSLDRAGLNYDLPLNQLYNFDERGRQLSGRYYSPTGSSVEIGTRLSETNFPDRNERDIADLDKAYKESEVFLDAEWRYSSKSVTSAHLGVIKRKYDVLTERDTNLSNILLRGTYHHSPKVRLDLQLWDRPFTIVDRTVVYVLSKAVRFDAQWKYSDKSQMNFSTLFQNSDNVLVPRLATLADGTSRKEKLIRVGLGGAYEFERGFRLVLDSFYEKVQRESDGVNLKQAVVKFGLEYTYENLPGSNSRMGLKRYQHSLSASDSLR</sequence>
<comment type="caution">
    <text evidence="2">The sequence shown here is derived from an EMBL/GenBank/DDBJ whole genome shotgun (WGS) entry which is preliminary data.</text>
</comment>
<organism evidence="2 3">
    <name type="scientific">Undibacterium pigrum</name>
    <dbReference type="NCBI Taxonomy" id="401470"/>
    <lineage>
        <taxon>Bacteria</taxon>
        <taxon>Pseudomonadati</taxon>
        <taxon>Pseudomonadota</taxon>
        <taxon>Betaproteobacteria</taxon>
        <taxon>Burkholderiales</taxon>
        <taxon>Oxalobacteraceae</taxon>
        <taxon>Undibacterium</taxon>
    </lineage>
</organism>
<evidence type="ECO:0000313" key="3">
    <source>
        <dbReference type="Proteomes" id="UP000247792"/>
    </source>
</evidence>
<name>A0A318K0T8_9BURK</name>
<dbReference type="AlphaFoldDB" id="A0A318K0T8"/>
<evidence type="ECO:0000256" key="1">
    <source>
        <dbReference type="SAM" id="MobiDB-lite"/>
    </source>
</evidence>